<reference evidence="1" key="1">
    <citation type="journal article" date="2022" name="Int. J. Mol. Sci.">
        <title>Draft Genome of Tanacetum Coccineum: Genomic Comparison of Closely Related Tanacetum-Family Plants.</title>
        <authorList>
            <person name="Yamashiro T."/>
            <person name="Shiraishi A."/>
            <person name="Nakayama K."/>
            <person name="Satake H."/>
        </authorList>
    </citation>
    <scope>NUCLEOTIDE SEQUENCE</scope>
</reference>
<organism evidence="1 2">
    <name type="scientific">Tanacetum coccineum</name>
    <dbReference type="NCBI Taxonomy" id="301880"/>
    <lineage>
        <taxon>Eukaryota</taxon>
        <taxon>Viridiplantae</taxon>
        <taxon>Streptophyta</taxon>
        <taxon>Embryophyta</taxon>
        <taxon>Tracheophyta</taxon>
        <taxon>Spermatophyta</taxon>
        <taxon>Magnoliopsida</taxon>
        <taxon>eudicotyledons</taxon>
        <taxon>Gunneridae</taxon>
        <taxon>Pentapetalae</taxon>
        <taxon>asterids</taxon>
        <taxon>campanulids</taxon>
        <taxon>Asterales</taxon>
        <taxon>Asteraceae</taxon>
        <taxon>Asteroideae</taxon>
        <taxon>Anthemideae</taxon>
        <taxon>Anthemidinae</taxon>
        <taxon>Tanacetum</taxon>
    </lineage>
</organism>
<dbReference type="EMBL" id="BQNB010010986">
    <property type="protein sequence ID" value="GJS84593.1"/>
    <property type="molecule type" value="Genomic_DNA"/>
</dbReference>
<comment type="caution">
    <text evidence="1">The sequence shown here is derived from an EMBL/GenBank/DDBJ whole genome shotgun (WGS) entry which is preliminary data.</text>
</comment>
<proteinExistence type="predicted"/>
<accession>A0ABQ4Z6T7</accession>
<dbReference type="PANTHER" id="PTHR48475">
    <property type="entry name" value="RIBONUCLEASE H"/>
    <property type="match status" value="1"/>
</dbReference>
<dbReference type="GO" id="GO:0003964">
    <property type="term" value="F:RNA-directed DNA polymerase activity"/>
    <property type="evidence" value="ECO:0007669"/>
    <property type="project" value="UniProtKB-KW"/>
</dbReference>
<protein>
    <submittedName>
        <fullName evidence="1">Reverse transcriptase domain-containing protein</fullName>
    </submittedName>
</protein>
<dbReference type="PANTHER" id="PTHR48475:SF1">
    <property type="entry name" value="RNASE H TYPE-1 DOMAIN-CONTAINING PROTEIN"/>
    <property type="match status" value="1"/>
</dbReference>
<sequence>MITSLLMPVRDLITSYNTALANLIGRRMESYRGLRPISGQYLGRTLMEKEMKKYGVLHRFSTAYHPQTNGQVENTNRAIKRILKRTVGQNRMEWSENLDDALWSFRTAFKTSLGPPRLDWSMVKHVTSL</sequence>
<dbReference type="InterPro" id="IPR036397">
    <property type="entry name" value="RNaseH_sf"/>
</dbReference>
<evidence type="ECO:0000313" key="1">
    <source>
        <dbReference type="EMBL" id="GJS84593.1"/>
    </source>
</evidence>
<name>A0ABQ4Z6T7_9ASTR</name>
<keyword evidence="2" id="KW-1185">Reference proteome</keyword>
<keyword evidence="1" id="KW-0695">RNA-directed DNA polymerase</keyword>
<gene>
    <name evidence="1" type="ORF">Tco_0751134</name>
</gene>
<keyword evidence="1" id="KW-0548">Nucleotidyltransferase</keyword>
<dbReference type="InterPro" id="IPR012337">
    <property type="entry name" value="RNaseH-like_sf"/>
</dbReference>
<dbReference type="Gene3D" id="3.30.420.10">
    <property type="entry name" value="Ribonuclease H-like superfamily/Ribonuclease H"/>
    <property type="match status" value="1"/>
</dbReference>
<dbReference type="Proteomes" id="UP001151760">
    <property type="component" value="Unassembled WGS sequence"/>
</dbReference>
<reference evidence="1" key="2">
    <citation type="submission" date="2022-01" db="EMBL/GenBank/DDBJ databases">
        <authorList>
            <person name="Yamashiro T."/>
            <person name="Shiraishi A."/>
            <person name="Satake H."/>
            <person name="Nakayama K."/>
        </authorList>
    </citation>
    <scope>NUCLEOTIDE SEQUENCE</scope>
</reference>
<keyword evidence="1" id="KW-0808">Transferase</keyword>
<evidence type="ECO:0000313" key="2">
    <source>
        <dbReference type="Proteomes" id="UP001151760"/>
    </source>
</evidence>
<dbReference type="SUPFAM" id="SSF53098">
    <property type="entry name" value="Ribonuclease H-like"/>
    <property type="match status" value="1"/>
</dbReference>